<dbReference type="AlphaFoldDB" id="A0A9N9E9C1"/>
<feature type="non-terminal residue" evidence="1">
    <location>
        <position position="64"/>
    </location>
</feature>
<protein>
    <submittedName>
        <fullName evidence="1">11003_t:CDS:1</fullName>
    </submittedName>
</protein>
<organism evidence="1 2">
    <name type="scientific">Paraglomus brasilianum</name>
    <dbReference type="NCBI Taxonomy" id="144538"/>
    <lineage>
        <taxon>Eukaryota</taxon>
        <taxon>Fungi</taxon>
        <taxon>Fungi incertae sedis</taxon>
        <taxon>Mucoromycota</taxon>
        <taxon>Glomeromycotina</taxon>
        <taxon>Glomeromycetes</taxon>
        <taxon>Paraglomerales</taxon>
        <taxon>Paraglomeraceae</taxon>
        <taxon>Paraglomus</taxon>
    </lineage>
</organism>
<keyword evidence="2" id="KW-1185">Reference proteome</keyword>
<reference evidence="1" key="1">
    <citation type="submission" date="2021-06" db="EMBL/GenBank/DDBJ databases">
        <authorList>
            <person name="Kallberg Y."/>
            <person name="Tangrot J."/>
            <person name="Rosling A."/>
        </authorList>
    </citation>
    <scope>NUCLEOTIDE SEQUENCE</scope>
    <source>
        <strain evidence="1">BR232B</strain>
    </source>
</reference>
<sequence>MIANISTVLYIISTCEQHISNKILQTGSAACKIDGDGDFTTFRYTLWLPLNDAELEDTEDTYRG</sequence>
<comment type="caution">
    <text evidence="1">The sequence shown here is derived from an EMBL/GenBank/DDBJ whole genome shotgun (WGS) entry which is preliminary data.</text>
</comment>
<evidence type="ECO:0000313" key="2">
    <source>
        <dbReference type="Proteomes" id="UP000789739"/>
    </source>
</evidence>
<gene>
    <name evidence="1" type="ORF">PBRASI_LOCUS10999</name>
</gene>
<name>A0A9N9E9C1_9GLOM</name>
<evidence type="ECO:0000313" key="1">
    <source>
        <dbReference type="EMBL" id="CAG8665060.1"/>
    </source>
</evidence>
<accession>A0A9N9E9C1</accession>
<dbReference type="EMBL" id="CAJVPI010004089">
    <property type="protein sequence ID" value="CAG8665060.1"/>
    <property type="molecule type" value="Genomic_DNA"/>
</dbReference>
<dbReference type="Proteomes" id="UP000789739">
    <property type="component" value="Unassembled WGS sequence"/>
</dbReference>
<proteinExistence type="predicted"/>